<dbReference type="Pfam" id="PF01321">
    <property type="entry name" value="Creatinase_N"/>
    <property type="match status" value="1"/>
</dbReference>
<organism evidence="6 7">
    <name type="scientific">Paucilactobacillus oligofermentans DSM 15707 = LMG 22743</name>
    <dbReference type="NCBI Taxonomy" id="1423778"/>
    <lineage>
        <taxon>Bacteria</taxon>
        <taxon>Bacillati</taxon>
        <taxon>Bacillota</taxon>
        <taxon>Bacilli</taxon>
        <taxon>Lactobacillales</taxon>
        <taxon>Lactobacillaceae</taxon>
        <taxon>Paucilactobacillus</taxon>
    </lineage>
</organism>
<comment type="similarity">
    <text evidence="3">Belongs to the peptidase M24B family.</text>
</comment>
<dbReference type="CDD" id="cd01092">
    <property type="entry name" value="APP-like"/>
    <property type="match status" value="1"/>
</dbReference>
<dbReference type="Proteomes" id="UP000051697">
    <property type="component" value="Unassembled WGS sequence"/>
</dbReference>
<name>A0A0R1RN23_9LACO</name>
<accession>A0A0R1RN23</accession>
<gene>
    <name evidence="6" type="ORF">FC70_GL001733</name>
</gene>
<dbReference type="SUPFAM" id="SSF53092">
    <property type="entry name" value="Creatinase/prolidase N-terminal domain"/>
    <property type="match status" value="1"/>
</dbReference>
<evidence type="ECO:0000256" key="1">
    <source>
        <dbReference type="ARBA" id="ARBA00022723"/>
    </source>
</evidence>
<dbReference type="SUPFAM" id="SSF55920">
    <property type="entry name" value="Creatinase/aminopeptidase"/>
    <property type="match status" value="1"/>
</dbReference>
<dbReference type="PANTHER" id="PTHR46112:SF3">
    <property type="entry name" value="AMINOPEPTIDASE YPDF"/>
    <property type="match status" value="1"/>
</dbReference>
<protein>
    <submittedName>
        <fullName evidence="6">Peptidase M24</fullName>
    </submittedName>
</protein>
<dbReference type="PANTHER" id="PTHR46112">
    <property type="entry name" value="AMINOPEPTIDASE"/>
    <property type="match status" value="1"/>
</dbReference>
<dbReference type="GO" id="GO:0046872">
    <property type="term" value="F:metal ion binding"/>
    <property type="evidence" value="ECO:0007669"/>
    <property type="project" value="UniProtKB-KW"/>
</dbReference>
<dbReference type="InterPro" id="IPR000587">
    <property type="entry name" value="Creatinase_N"/>
</dbReference>
<comment type="caution">
    <text evidence="6">The sequence shown here is derived from an EMBL/GenBank/DDBJ whole genome shotgun (WGS) entry which is preliminary data.</text>
</comment>
<evidence type="ECO:0000256" key="3">
    <source>
        <dbReference type="RuleBase" id="RU000590"/>
    </source>
</evidence>
<dbReference type="InterPro" id="IPR036005">
    <property type="entry name" value="Creatinase/aminopeptidase-like"/>
</dbReference>
<dbReference type="RefSeq" id="WP_057890643.1">
    <property type="nucleotide sequence ID" value="NZ_AZFE01000032.1"/>
</dbReference>
<evidence type="ECO:0000313" key="7">
    <source>
        <dbReference type="Proteomes" id="UP000051697"/>
    </source>
</evidence>
<feature type="domain" description="Creatinase N-terminal" evidence="5">
    <location>
        <begin position="4"/>
        <end position="128"/>
    </location>
</feature>
<feature type="domain" description="Peptidase M24" evidence="4">
    <location>
        <begin position="136"/>
        <end position="339"/>
    </location>
</feature>
<dbReference type="GO" id="GO:0016787">
    <property type="term" value="F:hydrolase activity"/>
    <property type="evidence" value="ECO:0007669"/>
    <property type="project" value="UniProtKB-KW"/>
</dbReference>
<evidence type="ECO:0000256" key="2">
    <source>
        <dbReference type="ARBA" id="ARBA00022801"/>
    </source>
</evidence>
<dbReference type="InterPro" id="IPR000994">
    <property type="entry name" value="Pept_M24"/>
</dbReference>
<dbReference type="PROSITE" id="PS00491">
    <property type="entry name" value="PROLINE_PEPTIDASE"/>
    <property type="match status" value="1"/>
</dbReference>
<reference evidence="6 7" key="1">
    <citation type="journal article" date="2015" name="Genome Announc.">
        <title>Expanding the biotechnology potential of lactobacilli through comparative genomics of 213 strains and associated genera.</title>
        <authorList>
            <person name="Sun Z."/>
            <person name="Harris H.M."/>
            <person name="McCann A."/>
            <person name="Guo C."/>
            <person name="Argimon S."/>
            <person name="Zhang W."/>
            <person name="Yang X."/>
            <person name="Jeffery I.B."/>
            <person name="Cooney J.C."/>
            <person name="Kagawa T.F."/>
            <person name="Liu W."/>
            <person name="Song Y."/>
            <person name="Salvetti E."/>
            <person name="Wrobel A."/>
            <person name="Rasinkangas P."/>
            <person name="Parkhill J."/>
            <person name="Rea M.C."/>
            <person name="O'Sullivan O."/>
            <person name="Ritari J."/>
            <person name="Douillard F.P."/>
            <person name="Paul Ross R."/>
            <person name="Yang R."/>
            <person name="Briner A.E."/>
            <person name="Felis G.E."/>
            <person name="de Vos W.M."/>
            <person name="Barrangou R."/>
            <person name="Klaenhammer T.R."/>
            <person name="Caufield P.W."/>
            <person name="Cui Y."/>
            <person name="Zhang H."/>
            <person name="O'Toole P.W."/>
        </authorList>
    </citation>
    <scope>NUCLEOTIDE SEQUENCE [LARGE SCALE GENOMIC DNA]</scope>
    <source>
        <strain evidence="6 7">DSM 15707</strain>
    </source>
</reference>
<evidence type="ECO:0000313" key="6">
    <source>
        <dbReference type="EMBL" id="KRL54931.1"/>
    </source>
</evidence>
<dbReference type="EMBL" id="AZFE01000032">
    <property type="protein sequence ID" value="KRL54931.1"/>
    <property type="molecule type" value="Genomic_DNA"/>
</dbReference>
<dbReference type="InterPro" id="IPR029149">
    <property type="entry name" value="Creatin/AminoP/Spt16_N"/>
</dbReference>
<sequence>MNPIEKLQKKLSELFIDAFLVLDETNMKYLTDFNLTAGDGCVLVTPKITYMITDARFEAALSELDLPGIQAIITRDYFGAVAELSAKLQIEAVGIEDTITLRDYDVLVDQVAADIDSFENIVESLRAVKSPLEIEKLTVSAELNSAGFEYLIKNIKVGMTELDAANLLDAWMKSHGAQKSSFETIVASGINSAKPHATASHKIIEHGDLVVIDFGYFVDGYTADITRTVVMGEIDDELNLIYQTVYQALNAVTALAKNNIDGADLDDTGRNIIEAAGYGKNFNHGMGHGIGMSVHELPTSYGPNSKIKLKQQQVITVEPGIYLSGKGGVRIEDDILITENGNRVLTTASKELIIL</sequence>
<dbReference type="Gene3D" id="3.90.230.10">
    <property type="entry name" value="Creatinase/methionine aminopeptidase superfamily"/>
    <property type="match status" value="1"/>
</dbReference>
<evidence type="ECO:0000259" key="4">
    <source>
        <dbReference type="Pfam" id="PF00557"/>
    </source>
</evidence>
<dbReference type="AlphaFoldDB" id="A0A0R1RN23"/>
<keyword evidence="2" id="KW-0378">Hydrolase</keyword>
<dbReference type="Gene3D" id="3.40.350.10">
    <property type="entry name" value="Creatinase/prolidase N-terminal domain"/>
    <property type="match status" value="1"/>
</dbReference>
<dbReference type="OrthoDB" id="9806388at2"/>
<dbReference type="KEGG" id="lol:LACOL_0846"/>
<dbReference type="InterPro" id="IPR001131">
    <property type="entry name" value="Peptidase_M24B_aminopep-P_CS"/>
</dbReference>
<keyword evidence="1 3" id="KW-0479">Metal-binding</keyword>
<dbReference type="Pfam" id="PF00557">
    <property type="entry name" value="Peptidase_M24"/>
    <property type="match status" value="1"/>
</dbReference>
<dbReference type="PATRIC" id="fig|1423778.4.peg.1771"/>
<keyword evidence="7" id="KW-1185">Reference proteome</keyword>
<dbReference type="STRING" id="1423778.FC70_GL001733"/>
<evidence type="ECO:0000259" key="5">
    <source>
        <dbReference type="Pfam" id="PF01321"/>
    </source>
</evidence>
<proteinExistence type="inferred from homology"/>
<dbReference type="InterPro" id="IPR050659">
    <property type="entry name" value="Peptidase_M24B"/>
</dbReference>